<evidence type="ECO:0000313" key="1">
    <source>
        <dbReference type="EMBL" id="OGZ62513.1"/>
    </source>
</evidence>
<comment type="caution">
    <text evidence="1">The sequence shown here is derived from an EMBL/GenBank/DDBJ whole genome shotgun (WGS) entry which is preliminary data.</text>
</comment>
<protein>
    <submittedName>
        <fullName evidence="1">Uncharacterized protein</fullName>
    </submittedName>
</protein>
<name>A0A1G2HJ73_9BACT</name>
<reference evidence="1 2" key="1">
    <citation type="journal article" date="2016" name="Nat. Commun.">
        <title>Thousands of microbial genomes shed light on interconnected biogeochemical processes in an aquifer system.</title>
        <authorList>
            <person name="Anantharaman K."/>
            <person name="Brown C.T."/>
            <person name="Hug L.A."/>
            <person name="Sharon I."/>
            <person name="Castelle C.J."/>
            <person name="Probst A.J."/>
            <person name="Thomas B.C."/>
            <person name="Singh A."/>
            <person name="Wilkins M.J."/>
            <person name="Karaoz U."/>
            <person name="Brodie E.L."/>
            <person name="Williams K.H."/>
            <person name="Hubbard S.S."/>
            <person name="Banfield J.F."/>
        </authorList>
    </citation>
    <scope>NUCLEOTIDE SEQUENCE [LARGE SCALE GENOMIC DNA]</scope>
</reference>
<proteinExistence type="predicted"/>
<organism evidence="1 2">
    <name type="scientific">Candidatus Spechtbacteria bacterium RIFCSPLOWO2_02_FULL_38_8</name>
    <dbReference type="NCBI Taxonomy" id="1802164"/>
    <lineage>
        <taxon>Bacteria</taxon>
        <taxon>Candidatus Spechtiibacteriota</taxon>
    </lineage>
</organism>
<gene>
    <name evidence="1" type="ORF">A3H51_01695</name>
</gene>
<dbReference type="Proteomes" id="UP000178509">
    <property type="component" value="Unassembled WGS sequence"/>
</dbReference>
<evidence type="ECO:0000313" key="2">
    <source>
        <dbReference type="Proteomes" id="UP000178509"/>
    </source>
</evidence>
<accession>A0A1G2HJ73</accession>
<dbReference type="AlphaFoldDB" id="A0A1G2HJ73"/>
<dbReference type="EMBL" id="MHOJ01000019">
    <property type="protein sequence ID" value="OGZ62513.1"/>
    <property type="molecule type" value="Genomic_DNA"/>
</dbReference>
<sequence>MSEILFLFTLHENEEDFRVIGAVLARSPREAASTLGGEYIEVKNQPPGSSTNPDNLNLFGKIRFSQDLFREHSNVELVKMRLDYNPGKYYEKYPGFVIWARAGQNGREFVLRRNFVCLPQYVSH</sequence>